<dbReference type="PRINTS" id="PR00081">
    <property type="entry name" value="GDHRDH"/>
</dbReference>
<evidence type="ECO:0000256" key="1">
    <source>
        <dbReference type="ARBA" id="ARBA00006484"/>
    </source>
</evidence>
<dbReference type="SUPFAM" id="SSF51735">
    <property type="entry name" value="NAD(P)-binding Rossmann-fold domains"/>
    <property type="match status" value="1"/>
</dbReference>
<dbReference type="GO" id="GO:0016491">
    <property type="term" value="F:oxidoreductase activity"/>
    <property type="evidence" value="ECO:0007669"/>
    <property type="project" value="UniProtKB-KW"/>
</dbReference>
<evidence type="ECO:0000313" key="6">
    <source>
        <dbReference type="Proteomes" id="UP001056384"/>
    </source>
</evidence>
<dbReference type="Proteomes" id="UP001056384">
    <property type="component" value="Chromosome 11"/>
</dbReference>
<dbReference type="PROSITE" id="PS00061">
    <property type="entry name" value="ADH_SHORT"/>
    <property type="match status" value="1"/>
</dbReference>
<dbReference type="InterPro" id="IPR036291">
    <property type="entry name" value="NAD(P)-bd_dom_sf"/>
</dbReference>
<dbReference type="InterPro" id="IPR002347">
    <property type="entry name" value="SDR_fam"/>
</dbReference>
<reference evidence="5" key="1">
    <citation type="submission" date="2022-06" db="EMBL/GenBank/DDBJ databases">
        <title>Complete genome sequences of two strains of the flax pathogen Septoria linicola.</title>
        <authorList>
            <person name="Lapalu N."/>
            <person name="Simon A."/>
            <person name="Demenou B."/>
            <person name="Paumier D."/>
            <person name="Guillot M.-P."/>
            <person name="Gout L."/>
            <person name="Valade R."/>
        </authorList>
    </citation>
    <scope>NUCLEOTIDE SEQUENCE</scope>
    <source>
        <strain evidence="5">SE15195</strain>
    </source>
</reference>
<dbReference type="Gene3D" id="3.40.50.720">
    <property type="entry name" value="NAD(P)-binding Rossmann-like Domain"/>
    <property type="match status" value="1"/>
</dbReference>
<accession>A0A9Q9EPF8</accession>
<dbReference type="PANTHER" id="PTHR43639">
    <property type="entry name" value="OXIDOREDUCTASE, SHORT-CHAIN DEHYDROGENASE/REDUCTASE FAMILY (AFU_ORTHOLOGUE AFUA_5G02870)"/>
    <property type="match status" value="1"/>
</dbReference>
<comment type="similarity">
    <text evidence="1 4">Belongs to the short-chain dehydrogenases/reductases (SDR) family.</text>
</comment>
<name>A0A9Q9EPF8_9PEZI</name>
<dbReference type="PRINTS" id="PR00080">
    <property type="entry name" value="SDRFAMILY"/>
</dbReference>
<dbReference type="EMBL" id="CP099428">
    <property type="protein sequence ID" value="USW58726.1"/>
    <property type="molecule type" value="Genomic_DNA"/>
</dbReference>
<dbReference type="Pfam" id="PF00106">
    <property type="entry name" value="adh_short"/>
    <property type="match status" value="1"/>
</dbReference>
<evidence type="ECO:0000256" key="2">
    <source>
        <dbReference type="ARBA" id="ARBA00022857"/>
    </source>
</evidence>
<protein>
    <submittedName>
        <fullName evidence="5">Short-chain dehydrogenase/reductase SDR, NAD(P)-binding domain superfamily</fullName>
    </submittedName>
</protein>
<dbReference type="InterPro" id="IPR020904">
    <property type="entry name" value="Sc_DH/Rdtase_CS"/>
</dbReference>
<keyword evidence="3" id="KW-0560">Oxidoreductase</keyword>
<proteinExistence type="inferred from homology"/>
<evidence type="ECO:0000313" key="5">
    <source>
        <dbReference type="EMBL" id="USW58726.1"/>
    </source>
</evidence>
<sequence>MSNKPLAGKVAVVTGAGRGIGRAIALDLAKRGVKGIAITYHSNVTAANAVISELKELGASAIAIKDVSPMTSEFTDSIIQQTLSAFSALKVDILINNAATAVLADPVTPEVFNQGFNTNVLAPLLLTQSILPHIARGGSIVNISSASARWNLGGPTNVYASSKAALEHLTRNLAADHAEKYGITINAGRQKSMCSLIGIATAEKRAATPEEIADAVGWLCGGGGARWINGHTIASNGGSVMW</sequence>
<dbReference type="AlphaFoldDB" id="A0A9Q9EPF8"/>
<gene>
    <name evidence="5" type="ORF">Slin15195_G120450</name>
</gene>
<evidence type="ECO:0000256" key="3">
    <source>
        <dbReference type="ARBA" id="ARBA00023002"/>
    </source>
</evidence>
<dbReference type="PANTHER" id="PTHR43639:SF1">
    <property type="entry name" value="SHORT-CHAIN DEHYDROGENASE_REDUCTASE FAMILY PROTEIN"/>
    <property type="match status" value="1"/>
</dbReference>
<organism evidence="5 6">
    <name type="scientific">Septoria linicola</name>
    <dbReference type="NCBI Taxonomy" id="215465"/>
    <lineage>
        <taxon>Eukaryota</taxon>
        <taxon>Fungi</taxon>
        <taxon>Dikarya</taxon>
        <taxon>Ascomycota</taxon>
        <taxon>Pezizomycotina</taxon>
        <taxon>Dothideomycetes</taxon>
        <taxon>Dothideomycetidae</taxon>
        <taxon>Mycosphaerellales</taxon>
        <taxon>Mycosphaerellaceae</taxon>
        <taxon>Septoria</taxon>
    </lineage>
</organism>
<keyword evidence="6" id="KW-1185">Reference proteome</keyword>
<keyword evidence="2" id="KW-0521">NADP</keyword>
<evidence type="ECO:0000256" key="4">
    <source>
        <dbReference type="RuleBase" id="RU000363"/>
    </source>
</evidence>